<evidence type="ECO:0000313" key="5">
    <source>
        <dbReference type="Proteomes" id="UP000003100"/>
    </source>
</evidence>
<comment type="similarity">
    <text evidence="2">Belongs to the ROK (NagC/XylR) family.</text>
</comment>
<dbReference type="PANTHER" id="PTHR18964">
    <property type="entry name" value="ROK (REPRESSOR, ORF, KINASE) FAMILY"/>
    <property type="match status" value="1"/>
</dbReference>
<dbReference type="GeneID" id="86823286"/>
<evidence type="ECO:0000256" key="1">
    <source>
        <dbReference type="ARBA" id="ARBA00002486"/>
    </source>
</evidence>
<keyword evidence="3" id="KW-0859">Xylose metabolism</keyword>
<evidence type="ECO:0000256" key="2">
    <source>
        <dbReference type="ARBA" id="ARBA00006479"/>
    </source>
</evidence>
<dbReference type="PANTHER" id="PTHR18964:SF149">
    <property type="entry name" value="BIFUNCTIONAL UDP-N-ACETYLGLUCOSAMINE 2-EPIMERASE_N-ACETYLMANNOSAMINE KINASE"/>
    <property type="match status" value="1"/>
</dbReference>
<dbReference type="PATRIC" id="fig|476272.21.peg.146"/>
<protein>
    <recommendedName>
        <fullName evidence="6">N-acetylmannosamine kinase</fullName>
    </recommendedName>
</protein>
<dbReference type="Gene3D" id="1.10.10.10">
    <property type="entry name" value="Winged helix-like DNA-binding domain superfamily/Winged helix DNA-binding domain"/>
    <property type="match status" value="1"/>
</dbReference>
<keyword evidence="3" id="KW-0119">Carbohydrate metabolism</keyword>
<evidence type="ECO:0000313" key="4">
    <source>
        <dbReference type="EMBL" id="EEG47645.1"/>
    </source>
</evidence>
<dbReference type="Proteomes" id="UP000003100">
    <property type="component" value="Unassembled WGS sequence"/>
</dbReference>
<dbReference type="RefSeq" id="WP_005951853.1">
    <property type="nucleotide sequence ID" value="NZ_CP136423.1"/>
</dbReference>
<evidence type="ECO:0000256" key="3">
    <source>
        <dbReference type="ARBA" id="ARBA00022629"/>
    </source>
</evidence>
<dbReference type="EMBL" id="ACBZ01000186">
    <property type="protein sequence ID" value="EEG47645.1"/>
    <property type="molecule type" value="Genomic_DNA"/>
</dbReference>
<comment type="caution">
    <text evidence="4">The sequence shown here is derived from an EMBL/GenBank/DDBJ whole genome shotgun (WGS) entry which is preliminary data.</text>
</comment>
<dbReference type="HOGENOM" id="CLU_711170_0_0_9"/>
<accession>C0CRF6</accession>
<dbReference type="InterPro" id="IPR000600">
    <property type="entry name" value="ROK"/>
</dbReference>
<dbReference type="eggNOG" id="COG1940">
    <property type="taxonomic scope" value="Bacteria"/>
</dbReference>
<reference evidence="4 5" key="1">
    <citation type="submission" date="2009-01" db="EMBL/GenBank/DDBJ databases">
        <authorList>
            <person name="Fulton L."/>
            <person name="Clifton S."/>
            <person name="Fulton B."/>
            <person name="Xu J."/>
            <person name="Minx P."/>
            <person name="Pepin K.H."/>
            <person name="Johnson M."/>
            <person name="Bhonagiri V."/>
            <person name="Nash W.E."/>
            <person name="Mardis E.R."/>
            <person name="Wilson R.K."/>
        </authorList>
    </citation>
    <scope>NUCLEOTIDE SEQUENCE [LARGE SCALE GENOMIC DNA]</scope>
    <source>
        <strain evidence="5">DSM 10507 / JCM 14656 / S5a33</strain>
    </source>
</reference>
<dbReference type="Pfam" id="PF00480">
    <property type="entry name" value="ROK"/>
    <property type="match status" value="1"/>
</dbReference>
<dbReference type="InterPro" id="IPR036388">
    <property type="entry name" value="WH-like_DNA-bd_sf"/>
</dbReference>
<dbReference type="InterPro" id="IPR043129">
    <property type="entry name" value="ATPase_NBD"/>
</dbReference>
<proteinExistence type="inferred from homology"/>
<keyword evidence="5" id="KW-1185">Reference proteome</keyword>
<gene>
    <name evidence="4" type="ORF">RUMHYD_03470</name>
</gene>
<organism evidence="4 5">
    <name type="scientific">Blautia hydrogenotrophica (strain DSM 10507 / JCM 14656 / S5a33)</name>
    <name type="common">Ruminococcus hydrogenotrophicus</name>
    <dbReference type="NCBI Taxonomy" id="476272"/>
    <lineage>
        <taxon>Bacteria</taxon>
        <taxon>Bacillati</taxon>
        <taxon>Bacillota</taxon>
        <taxon>Clostridia</taxon>
        <taxon>Lachnospirales</taxon>
        <taxon>Lachnospiraceae</taxon>
        <taxon>Blautia</taxon>
    </lineage>
</organism>
<reference evidence="4 5" key="2">
    <citation type="submission" date="2009-02" db="EMBL/GenBank/DDBJ databases">
        <title>Draft genome sequence of Blautia hydrogenotrophica DSM 10507 (Ruminococcus hydrogenotrophicus DSM 10507).</title>
        <authorList>
            <person name="Sudarsanam P."/>
            <person name="Ley R."/>
            <person name="Guruge J."/>
            <person name="Turnbaugh P.J."/>
            <person name="Mahowald M."/>
            <person name="Liep D."/>
            <person name="Gordon J."/>
        </authorList>
    </citation>
    <scope>NUCLEOTIDE SEQUENCE [LARGE SCALE GENOMIC DNA]</scope>
    <source>
        <strain evidence="5">DSM 10507 / JCM 14656 / S5a33</strain>
    </source>
</reference>
<dbReference type="InterPro" id="IPR036390">
    <property type="entry name" value="WH_DNA-bd_sf"/>
</dbReference>
<dbReference type="SUPFAM" id="SSF46785">
    <property type="entry name" value="Winged helix' DNA-binding domain"/>
    <property type="match status" value="1"/>
</dbReference>
<dbReference type="Gene3D" id="3.30.420.40">
    <property type="match status" value="2"/>
</dbReference>
<dbReference type="GO" id="GO:0042732">
    <property type="term" value="P:D-xylose metabolic process"/>
    <property type="evidence" value="ECO:0007669"/>
    <property type="project" value="UniProtKB-KW"/>
</dbReference>
<name>C0CRF6_BLAHS</name>
<comment type="function">
    <text evidence="1">Transcriptional repressor of xylose-utilizing enzymes.</text>
</comment>
<dbReference type="AlphaFoldDB" id="C0CRF6"/>
<dbReference type="SUPFAM" id="SSF53067">
    <property type="entry name" value="Actin-like ATPase domain"/>
    <property type="match status" value="1"/>
</dbReference>
<sequence>MATEKKQVLTVKSIRSVNTGNILQSIMANRNSTRSMLAKENKISLMTVKHVVDDLIAAKILVEKDSCNADVGRNPKVLEIAENYGNIVCVNLTSEDEISFLIYDIYEKLIEEQSISLTSGKPYREGLLMAIEAVKDKLKSVSTMTVGIAVFVPSAYDEKVDLVNYDLIADFKELHIRSLFEEEFGLKNVLILHDVFAAARSEYDSLNPEMESQFYFYCGYGVGGYFIHKNEAVAGSENMAGEVGKMLVSMEGEGGSCVTLEDVVSISAAKRKMKECGMDMHFSEMLDMYQDRDERAVELLTPILNTISKVLYNLLWVYNPTRIVVDSCKSGYSEIIAEHFKNFMEEMRNDAIPIHVQIRQARYNEYHMMRGCFYMVRNAWIEEIADFVQ</sequence>
<evidence type="ECO:0008006" key="6">
    <source>
        <dbReference type="Google" id="ProtNLM"/>
    </source>
</evidence>